<evidence type="ECO:0000313" key="4">
    <source>
        <dbReference type="EMBL" id="SDY93870.1"/>
    </source>
</evidence>
<dbReference type="AlphaFoldDB" id="A0A1H3NYP9"/>
<feature type="transmembrane region" description="Helical" evidence="1">
    <location>
        <begin position="307"/>
        <end position="332"/>
    </location>
</feature>
<evidence type="ECO:0000313" key="5">
    <source>
        <dbReference type="Proteomes" id="UP000198625"/>
    </source>
</evidence>
<dbReference type="GO" id="GO:0005886">
    <property type="term" value="C:plasma membrane"/>
    <property type="evidence" value="ECO:0007669"/>
    <property type="project" value="TreeGrafter"/>
</dbReference>
<dbReference type="Proteomes" id="UP000198625">
    <property type="component" value="Unassembled WGS sequence"/>
</dbReference>
<dbReference type="InterPro" id="IPR011642">
    <property type="entry name" value="Gate_dom"/>
</dbReference>
<accession>A0A1H3NYP9</accession>
<feature type="transmembrane region" description="Helical" evidence="1">
    <location>
        <begin position="134"/>
        <end position="153"/>
    </location>
</feature>
<feature type="transmembrane region" description="Helical" evidence="1">
    <location>
        <begin position="68"/>
        <end position="86"/>
    </location>
</feature>
<keyword evidence="1" id="KW-0472">Membrane</keyword>
<dbReference type="InterPro" id="IPR011640">
    <property type="entry name" value="Fe2_transport_prot_B_C"/>
</dbReference>
<dbReference type="PANTHER" id="PTHR43185:SF2">
    <property type="entry name" value="FERROUS IRON TRANSPORT PROTEIN B"/>
    <property type="match status" value="1"/>
</dbReference>
<dbReference type="GO" id="GO:0015093">
    <property type="term" value="F:ferrous iron transmembrane transporter activity"/>
    <property type="evidence" value="ECO:0007669"/>
    <property type="project" value="InterPro"/>
</dbReference>
<name>A0A1H3NYP9_9FIRM</name>
<sequence length="467" mass="51777">MKNIVSKDFDIIEESILNKIEDKEFLGDRIVLSIYESAENIAKSAVSIDDKRKINWDKKLDDILTSKITGYPIMLLLLGIVFWITIEGANYPSQLLANILFRIEDNLSDFFIYMNAPNWLHGILILGMYRTLAWVIAVMLPPMAIFFPLFTLLEDLGYLPRIAFNLDNAFRKAGTHGKQALTMSMGFGCNAAGIIACRIIDSPRERLIAMITNNFVPCNGRFPTLIAISTIFFGGLGIYTNSYSSIFASFSVVSMILIGIIVTLIVSKLLSSTVLKGVPSSFSLELPPYRRPQLGKILVRSLLDRTLFVLGRAIVVAAPAGAITWLFANIIIGDTNLLNLCAGFLQPFGKLLGLDGFILMAFILGLPANEIVLPILIMSYMSQGAMLEFDNLQALKSLLLNNGWTWVTGLNFMLFSLLHFPCATTLLTMRKESNGMKWPLFTLVLTTGIAIIVTFIINTIFNTLGLV</sequence>
<feature type="transmembrane region" description="Helical" evidence="1">
    <location>
        <begin position="409"/>
        <end position="428"/>
    </location>
</feature>
<evidence type="ECO:0000259" key="2">
    <source>
        <dbReference type="Pfam" id="PF07664"/>
    </source>
</evidence>
<feature type="transmembrane region" description="Helical" evidence="1">
    <location>
        <begin position="246"/>
        <end position="266"/>
    </location>
</feature>
<dbReference type="PANTHER" id="PTHR43185">
    <property type="entry name" value="FERROUS IRON TRANSPORT PROTEIN B"/>
    <property type="match status" value="1"/>
</dbReference>
<feature type="domain" description="Ferrous iron transport protein B C-terminal" evidence="2">
    <location>
        <begin position="252"/>
        <end position="301"/>
    </location>
</feature>
<feature type="domain" description="Nucleoside transporter/FeoB GTPase Gate" evidence="3">
    <location>
        <begin position="138"/>
        <end position="228"/>
    </location>
</feature>
<feature type="domain" description="Nucleoside transporter/FeoB GTPase Gate" evidence="3">
    <location>
        <begin position="313"/>
        <end position="432"/>
    </location>
</feature>
<keyword evidence="1" id="KW-0812">Transmembrane</keyword>
<dbReference type="Pfam" id="PF07670">
    <property type="entry name" value="Gate"/>
    <property type="match status" value="2"/>
</dbReference>
<evidence type="ECO:0000256" key="1">
    <source>
        <dbReference type="SAM" id="Phobius"/>
    </source>
</evidence>
<dbReference type="STRING" id="415015.SAMN05660462_01289"/>
<dbReference type="OrthoDB" id="9809127at2"/>
<organism evidence="4 5">
    <name type="scientific">Proteiniborus ethanoligenes</name>
    <dbReference type="NCBI Taxonomy" id="415015"/>
    <lineage>
        <taxon>Bacteria</taxon>
        <taxon>Bacillati</taxon>
        <taxon>Bacillota</taxon>
        <taxon>Clostridia</taxon>
        <taxon>Eubacteriales</taxon>
        <taxon>Proteiniborus</taxon>
    </lineage>
</organism>
<feature type="transmembrane region" description="Helical" evidence="1">
    <location>
        <begin position="222"/>
        <end position="240"/>
    </location>
</feature>
<gene>
    <name evidence="4" type="ORF">SAMN05660462_01289</name>
</gene>
<evidence type="ECO:0000259" key="3">
    <source>
        <dbReference type="Pfam" id="PF07670"/>
    </source>
</evidence>
<dbReference type="Pfam" id="PF07664">
    <property type="entry name" value="FeoB_C"/>
    <property type="match status" value="1"/>
</dbReference>
<proteinExistence type="predicted"/>
<reference evidence="4 5" key="1">
    <citation type="submission" date="2016-10" db="EMBL/GenBank/DDBJ databases">
        <authorList>
            <person name="de Groot N.N."/>
        </authorList>
    </citation>
    <scope>NUCLEOTIDE SEQUENCE [LARGE SCALE GENOMIC DNA]</scope>
    <source>
        <strain evidence="4 5">DSM 21650</strain>
    </source>
</reference>
<keyword evidence="1" id="KW-1133">Transmembrane helix</keyword>
<feature type="transmembrane region" description="Helical" evidence="1">
    <location>
        <begin position="440"/>
        <end position="461"/>
    </location>
</feature>
<dbReference type="InterPro" id="IPR050860">
    <property type="entry name" value="FeoB_GTPase"/>
</dbReference>
<keyword evidence="5" id="KW-1185">Reference proteome</keyword>
<dbReference type="EMBL" id="FNQE01000012">
    <property type="protein sequence ID" value="SDY93870.1"/>
    <property type="molecule type" value="Genomic_DNA"/>
</dbReference>
<protein>
    <submittedName>
        <fullName evidence="4">Ferrous iron transport protein B</fullName>
    </submittedName>
</protein>